<dbReference type="Gramene" id="HORVU.MOREX.r2.5HG0409890.1">
    <property type="protein sequence ID" value="HORVU.MOREX.r2.5HG0409890.1.CDS.1"/>
    <property type="gene ID" value="HORVU.MOREX.r2.5HG0409890"/>
</dbReference>
<dbReference type="Proteomes" id="UP000011116">
    <property type="component" value="Chromosome 5H"/>
</dbReference>
<accession>A0A8I7BEW3</accession>
<keyword evidence="2" id="KW-1185">Reference proteome</keyword>
<reference evidence="1" key="2">
    <citation type="submission" date="2020-10" db="EMBL/GenBank/DDBJ databases">
        <authorList>
            <person name="Scholz U."/>
            <person name="Mascher M."/>
            <person name="Fiebig A."/>
        </authorList>
    </citation>
    <scope>NUCLEOTIDE SEQUENCE [LARGE SCALE GENOMIC DNA]</scope>
    <source>
        <strain evidence="1">cv. Morex</strain>
    </source>
</reference>
<evidence type="ECO:0000313" key="2">
    <source>
        <dbReference type="Proteomes" id="UP000011116"/>
    </source>
</evidence>
<reference evidence="1" key="3">
    <citation type="submission" date="2022-01" db="UniProtKB">
        <authorList>
            <consortium name="EnsemblPlants"/>
        </authorList>
    </citation>
    <scope>IDENTIFICATION</scope>
    <source>
        <strain evidence="1">subsp. vulgare</strain>
    </source>
</reference>
<name>A0A8I7BEW3_HORVV</name>
<dbReference type="Gramene" id="HORVU.MOREX.r3.5HG0494510.1">
    <property type="protein sequence ID" value="HORVU.MOREX.r3.5HG0494510.1.CDS1"/>
    <property type="gene ID" value="HORVU.MOREX.r3.5HG0494510"/>
</dbReference>
<proteinExistence type="predicted"/>
<sequence length="97" mass="10527">MSVISSSASLCFCSLSWSHLQLRSCPLPLRTSRLGNRAKLGQSRLSVFLSPVVSVSSIVAAGIEMTAMQPRGPAFMHTSVVHALFRSKCQVFRVSMT</sequence>
<dbReference type="AlphaFoldDB" id="A0A8I7BEW3"/>
<protein>
    <submittedName>
        <fullName evidence="1">Uncharacterized protein</fullName>
    </submittedName>
</protein>
<dbReference type="EnsemblPlants" id="HORVU.MOREX.r3.5HG0494510.1">
    <property type="protein sequence ID" value="HORVU.MOREX.r3.5HG0494510.1.CDS1"/>
    <property type="gene ID" value="HORVU.MOREX.r3.5HG0494510"/>
</dbReference>
<reference evidence="2" key="1">
    <citation type="journal article" date="2012" name="Nature">
        <title>A physical, genetic and functional sequence assembly of the barley genome.</title>
        <authorList>
            <consortium name="The International Barley Genome Sequencing Consortium"/>
            <person name="Mayer K.F."/>
            <person name="Waugh R."/>
            <person name="Brown J.W."/>
            <person name="Schulman A."/>
            <person name="Langridge P."/>
            <person name="Platzer M."/>
            <person name="Fincher G.B."/>
            <person name="Muehlbauer G.J."/>
            <person name="Sato K."/>
            <person name="Close T.J."/>
            <person name="Wise R.P."/>
            <person name="Stein N."/>
        </authorList>
    </citation>
    <scope>NUCLEOTIDE SEQUENCE [LARGE SCALE GENOMIC DNA]</scope>
    <source>
        <strain evidence="2">cv. Morex</strain>
    </source>
</reference>
<evidence type="ECO:0000313" key="1">
    <source>
        <dbReference type="EnsemblPlants" id="HORVU.MOREX.r3.5HG0494510.1.CDS1"/>
    </source>
</evidence>
<organism evidence="1 2">
    <name type="scientific">Hordeum vulgare subsp. vulgare</name>
    <name type="common">Domesticated barley</name>
    <dbReference type="NCBI Taxonomy" id="112509"/>
    <lineage>
        <taxon>Eukaryota</taxon>
        <taxon>Viridiplantae</taxon>
        <taxon>Streptophyta</taxon>
        <taxon>Embryophyta</taxon>
        <taxon>Tracheophyta</taxon>
        <taxon>Spermatophyta</taxon>
        <taxon>Magnoliopsida</taxon>
        <taxon>Liliopsida</taxon>
        <taxon>Poales</taxon>
        <taxon>Poaceae</taxon>
        <taxon>BOP clade</taxon>
        <taxon>Pooideae</taxon>
        <taxon>Triticodae</taxon>
        <taxon>Triticeae</taxon>
        <taxon>Hordeinae</taxon>
        <taxon>Hordeum</taxon>
    </lineage>
</organism>